<keyword evidence="3" id="KW-1185">Reference proteome</keyword>
<dbReference type="Proteomes" id="UP000008062">
    <property type="component" value="Chromosome 2"/>
</dbReference>
<evidence type="ECO:0000313" key="3">
    <source>
        <dbReference type="Proteomes" id="UP000008062"/>
    </source>
</evidence>
<dbReference type="AlphaFoldDB" id="F9X4G8"/>
<protein>
    <submittedName>
        <fullName evidence="2">Uncharacterized protein</fullName>
    </submittedName>
</protein>
<dbReference type="GeneID" id="13399627"/>
<organism evidence="2 3">
    <name type="scientific">Zymoseptoria tritici (strain CBS 115943 / IPO323)</name>
    <name type="common">Speckled leaf blotch fungus</name>
    <name type="synonym">Septoria tritici</name>
    <dbReference type="NCBI Taxonomy" id="336722"/>
    <lineage>
        <taxon>Eukaryota</taxon>
        <taxon>Fungi</taxon>
        <taxon>Dikarya</taxon>
        <taxon>Ascomycota</taxon>
        <taxon>Pezizomycotina</taxon>
        <taxon>Dothideomycetes</taxon>
        <taxon>Dothideomycetidae</taxon>
        <taxon>Mycosphaerellales</taxon>
        <taxon>Mycosphaerellaceae</taxon>
        <taxon>Zymoseptoria</taxon>
    </lineage>
</organism>
<reference evidence="2 3" key="1">
    <citation type="journal article" date="2011" name="PLoS Genet.">
        <title>Finished genome of the fungal wheat pathogen Mycosphaerella graminicola reveals dispensome structure, chromosome plasticity, and stealth pathogenesis.</title>
        <authorList>
            <person name="Goodwin S.B."/>
            <person name="Ben M'barek S."/>
            <person name="Dhillon B."/>
            <person name="Wittenberg A.H.J."/>
            <person name="Crane C.F."/>
            <person name="Hane J.K."/>
            <person name="Foster A.J."/>
            <person name="Van der Lee T.A.J."/>
            <person name="Grimwood J."/>
            <person name="Aerts A."/>
            <person name="Antoniw J."/>
            <person name="Bailey A."/>
            <person name="Bluhm B."/>
            <person name="Bowler J."/>
            <person name="Bristow J."/>
            <person name="van der Burgt A."/>
            <person name="Canto-Canche B."/>
            <person name="Churchill A.C.L."/>
            <person name="Conde-Ferraez L."/>
            <person name="Cools H.J."/>
            <person name="Coutinho P.M."/>
            <person name="Csukai M."/>
            <person name="Dehal P."/>
            <person name="De Wit P."/>
            <person name="Donzelli B."/>
            <person name="van de Geest H.C."/>
            <person name="van Ham R.C.H.J."/>
            <person name="Hammond-Kosack K.E."/>
            <person name="Henrissat B."/>
            <person name="Kilian A."/>
            <person name="Kobayashi A.K."/>
            <person name="Koopmann E."/>
            <person name="Kourmpetis Y."/>
            <person name="Kuzniar A."/>
            <person name="Lindquist E."/>
            <person name="Lombard V."/>
            <person name="Maliepaard C."/>
            <person name="Martins N."/>
            <person name="Mehrabi R."/>
            <person name="Nap J.P.H."/>
            <person name="Ponomarenko A."/>
            <person name="Rudd J.J."/>
            <person name="Salamov A."/>
            <person name="Schmutz J."/>
            <person name="Schouten H.J."/>
            <person name="Shapiro H."/>
            <person name="Stergiopoulos I."/>
            <person name="Torriani S.F.F."/>
            <person name="Tu H."/>
            <person name="de Vries R.P."/>
            <person name="Waalwijk C."/>
            <person name="Ware S.B."/>
            <person name="Wiebenga A."/>
            <person name="Zwiers L.-H."/>
            <person name="Oliver R.P."/>
            <person name="Grigoriev I.V."/>
            <person name="Kema G.H.J."/>
        </authorList>
    </citation>
    <scope>NUCLEOTIDE SEQUENCE [LARGE SCALE GENOMIC DNA]</scope>
    <source>
        <strain evidence="3">CBS 115943 / IPO323</strain>
    </source>
</reference>
<accession>F9X4G8</accession>
<evidence type="ECO:0000256" key="1">
    <source>
        <dbReference type="SAM" id="MobiDB-lite"/>
    </source>
</evidence>
<sequence length="215" mass="23434">MADSTTARSLQRAEEYIANYQACRKLYQSGKLEECADAVRHYLKTIDNSSSLSFLILLAGCSVDEEAANALRQANTLWSSSRAFYAHGQTEEVETALNITRLLLDTTKRLHEATDTAHVLTKSDHVETKQDVSEKKLMSLGTHDVLQHDHEGVNAAVEPTLGHLSLGQIAVPTQQNLKPEVSSRTVLGSPTLPCTPADDEIKAETTVGGSSNKMD</sequence>
<dbReference type="EMBL" id="CM001197">
    <property type="protein sequence ID" value="EGP90477.1"/>
    <property type="molecule type" value="Genomic_DNA"/>
</dbReference>
<dbReference type="RefSeq" id="XP_003855501.1">
    <property type="nucleotide sequence ID" value="XM_003855453.1"/>
</dbReference>
<feature type="region of interest" description="Disordered" evidence="1">
    <location>
        <begin position="180"/>
        <end position="215"/>
    </location>
</feature>
<proteinExistence type="predicted"/>
<dbReference type="VEuPathDB" id="FungiDB:ZTRI_2.681"/>
<dbReference type="InParanoid" id="F9X4G8"/>
<gene>
    <name evidence="2" type="ORF">MYCGRDRAFT_90830</name>
</gene>
<name>F9X4G8_ZYMTI</name>
<dbReference type="KEGG" id="ztr:MYCGRDRAFT_90830"/>
<evidence type="ECO:0000313" key="2">
    <source>
        <dbReference type="EMBL" id="EGP90477.1"/>
    </source>
</evidence>
<dbReference type="HOGENOM" id="CLU_1284183_0_0_1"/>